<dbReference type="FunFam" id="1.10.3810.10:FF:000001">
    <property type="entry name" value="Penicillin-binding protein 1A"/>
    <property type="match status" value="1"/>
</dbReference>
<keyword evidence="15 25" id="KW-0472">Membrane</keyword>
<proteinExistence type="inferred from homology"/>
<evidence type="ECO:0000256" key="22">
    <source>
        <dbReference type="NCBIfam" id="TIGR02071"/>
    </source>
</evidence>
<dbReference type="GO" id="GO:0009002">
    <property type="term" value="F:serine-type D-Ala-D-Ala carboxypeptidase activity"/>
    <property type="evidence" value="ECO:0007669"/>
    <property type="project" value="UniProtKB-EC"/>
</dbReference>
<evidence type="ECO:0000256" key="17">
    <source>
        <dbReference type="ARBA" id="ARBA00023268"/>
    </source>
</evidence>
<keyword evidence="18 23" id="KW-0961">Cell wall biogenesis/degradation</keyword>
<keyword evidence="7" id="KW-1003">Cell membrane</keyword>
<dbReference type="SUPFAM" id="SSF53955">
    <property type="entry name" value="Lysozyme-like"/>
    <property type="match status" value="1"/>
</dbReference>
<evidence type="ECO:0000256" key="1">
    <source>
        <dbReference type="ARBA" id="ARBA00002624"/>
    </source>
</evidence>
<dbReference type="GO" id="GO:0046677">
    <property type="term" value="P:response to antibiotic"/>
    <property type="evidence" value="ECO:0007669"/>
    <property type="project" value="UniProtKB-UniRule"/>
</dbReference>
<dbReference type="NCBIfam" id="TIGR02071">
    <property type="entry name" value="PBP_1b"/>
    <property type="match status" value="1"/>
</dbReference>
<keyword evidence="25" id="KW-0812">Transmembrane</keyword>
<name>A0A662ZFR6_9GAMM</name>
<evidence type="ECO:0000256" key="18">
    <source>
        <dbReference type="ARBA" id="ARBA00023316"/>
    </source>
</evidence>
<keyword evidence="13 23" id="KW-0133">Cell shape</keyword>
<keyword evidence="14 23" id="KW-0573">Peptidoglycan synthesis</keyword>
<gene>
    <name evidence="29" type="ORF">SAMN02910344_00067</name>
</gene>
<evidence type="ECO:0000256" key="10">
    <source>
        <dbReference type="ARBA" id="ARBA00022676"/>
    </source>
</evidence>
<dbReference type="GO" id="GO:0008360">
    <property type="term" value="P:regulation of cell shape"/>
    <property type="evidence" value="ECO:0007669"/>
    <property type="project" value="UniProtKB-UniRule"/>
</dbReference>
<feature type="transmembrane region" description="Helical" evidence="25">
    <location>
        <begin position="12"/>
        <end position="33"/>
    </location>
</feature>
<evidence type="ECO:0000259" key="26">
    <source>
        <dbReference type="Pfam" id="PF00905"/>
    </source>
</evidence>
<evidence type="ECO:0000256" key="21">
    <source>
        <dbReference type="ARBA" id="ARBA00049902"/>
    </source>
</evidence>
<comment type="subcellular location">
    <subcellularLocation>
        <location evidence="2">Cell membrane</location>
    </subcellularLocation>
</comment>
<dbReference type="PIRSF" id="PIRSF002799">
    <property type="entry name" value="PBP_1b"/>
    <property type="match status" value="1"/>
</dbReference>
<evidence type="ECO:0000256" key="20">
    <source>
        <dbReference type="ARBA" id="ARBA00034000"/>
    </source>
</evidence>
<evidence type="ECO:0000256" key="24">
    <source>
        <dbReference type="PIRSR" id="PIRSR002799-1"/>
    </source>
</evidence>
<evidence type="ECO:0000313" key="30">
    <source>
        <dbReference type="Proteomes" id="UP000243745"/>
    </source>
</evidence>
<organism evidence="29 30">
    <name type="scientific">Ruminobacter amylophilus</name>
    <dbReference type="NCBI Taxonomy" id="867"/>
    <lineage>
        <taxon>Bacteria</taxon>
        <taxon>Pseudomonadati</taxon>
        <taxon>Pseudomonadota</taxon>
        <taxon>Gammaproteobacteria</taxon>
        <taxon>Aeromonadales</taxon>
        <taxon>Succinivibrionaceae</taxon>
        <taxon>Ruminobacter</taxon>
    </lineage>
</organism>
<keyword evidence="9" id="KW-0645">Protease</keyword>
<dbReference type="Gene3D" id="3.30.2060.10">
    <property type="entry name" value="Penicillin-binding protein 1b domain"/>
    <property type="match status" value="1"/>
</dbReference>
<dbReference type="AlphaFoldDB" id="A0A662ZFR6"/>
<dbReference type="InterPro" id="IPR036950">
    <property type="entry name" value="PBP_transglycosylase"/>
</dbReference>
<dbReference type="RefSeq" id="WP_093139859.1">
    <property type="nucleotide sequence ID" value="NZ_FOXF01000001.1"/>
</dbReference>
<evidence type="ECO:0000256" key="15">
    <source>
        <dbReference type="ARBA" id="ARBA00023136"/>
    </source>
</evidence>
<evidence type="ECO:0000256" key="14">
    <source>
        <dbReference type="ARBA" id="ARBA00022984"/>
    </source>
</evidence>
<accession>A0A662ZFR6</accession>
<evidence type="ECO:0000256" key="2">
    <source>
        <dbReference type="ARBA" id="ARBA00004236"/>
    </source>
</evidence>
<evidence type="ECO:0000256" key="9">
    <source>
        <dbReference type="ARBA" id="ARBA00022670"/>
    </source>
</evidence>
<evidence type="ECO:0000259" key="28">
    <source>
        <dbReference type="Pfam" id="PF14814"/>
    </source>
</evidence>
<comment type="pathway">
    <text evidence="3 23">Cell wall biogenesis; peptidoglycan biosynthesis.</text>
</comment>
<evidence type="ECO:0000256" key="25">
    <source>
        <dbReference type="SAM" id="Phobius"/>
    </source>
</evidence>
<dbReference type="GO" id="GO:0005886">
    <property type="term" value="C:plasma membrane"/>
    <property type="evidence" value="ECO:0007669"/>
    <property type="project" value="UniProtKB-SubCell"/>
</dbReference>
<dbReference type="PANTHER" id="PTHR32282:SF11">
    <property type="entry name" value="PENICILLIN-BINDING PROTEIN 1B"/>
    <property type="match status" value="1"/>
</dbReference>
<dbReference type="Pfam" id="PF00905">
    <property type="entry name" value="Transpeptidase"/>
    <property type="match status" value="1"/>
</dbReference>
<keyword evidence="30" id="KW-1185">Reference proteome</keyword>
<dbReference type="UniPathway" id="UPA00219"/>
<evidence type="ECO:0000256" key="8">
    <source>
        <dbReference type="ARBA" id="ARBA00022645"/>
    </source>
</evidence>
<evidence type="ECO:0000256" key="23">
    <source>
        <dbReference type="PIRNR" id="PIRNR002799"/>
    </source>
</evidence>
<dbReference type="Proteomes" id="UP000243745">
    <property type="component" value="Unassembled WGS sequence"/>
</dbReference>
<dbReference type="SUPFAM" id="SSF56601">
    <property type="entry name" value="beta-lactamase/transpeptidase-like"/>
    <property type="match status" value="1"/>
</dbReference>
<evidence type="ECO:0000256" key="13">
    <source>
        <dbReference type="ARBA" id="ARBA00022960"/>
    </source>
</evidence>
<dbReference type="OrthoDB" id="9766909at2"/>
<keyword evidence="10 23" id="KW-0328">Glycosyltransferase</keyword>
<keyword evidence="17" id="KW-0511">Multifunctional enzyme</keyword>
<dbReference type="GO" id="GO:0009274">
    <property type="term" value="C:peptidoglycan-based cell wall"/>
    <property type="evidence" value="ECO:0007669"/>
    <property type="project" value="UniProtKB-UniRule"/>
</dbReference>
<feature type="active site" description="Acyl-ester intermediate; for transpeptidase activity" evidence="24">
    <location>
        <position position="458"/>
    </location>
</feature>
<evidence type="ECO:0000256" key="11">
    <source>
        <dbReference type="ARBA" id="ARBA00022679"/>
    </source>
</evidence>
<comment type="catalytic activity">
    <reaction evidence="20">
        <text>Preferential cleavage: (Ac)2-L-Lys-D-Ala-|-D-Ala. Also transpeptidation of peptidyl-alanyl moieties that are N-acyl substituents of D-alanine.</text>
        <dbReference type="EC" id="3.4.16.4"/>
    </reaction>
</comment>
<comment type="function">
    <text evidence="1 23">Cell wall formation. Synthesis of cross-linked peptidoglycan from the lipid intermediates. The enzyme has a penicillin-insensitive transglycosylase N-terminal domain (formation of linear glycan strands) and a penicillin-sensitive transpeptidase C-terminal domain (cross-linking of the peptide subunits).</text>
</comment>
<feature type="domain" description="Bifunctional transglycosylase second" evidence="28">
    <location>
        <begin position="59"/>
        <end position="145"/>
    </location>
</feature>
<comment type="similarity">
    <text evidence="5 23">In the N-terminal section; belongs to the glycosyltransferase 51 family.</text>
</comment>
<dbReference type="InterPro" id="IPR050396">
    <property type="entry name" value="Glycosyltr_51/Transpeptidase"/>
</dbReference>
<feature type="domain" description="Glycosyl transferase family 51" evidence="27">
    <location>
        <begin position="157"/>
        <end position="327"/>
    </location>
</feature>
<sequence>MSKSFIGKLIALGFKLGLVLAVIFAILCAYYYVVISSSSLDAEQKWKTPAVVYSRPLELTVEQKITFDQLEHELTLLKYRKVSNPANPGEYGTSRNKEHMVIIRRPFNFSYGPEESRPIHIVFKNSRISSISDAATGENIDIIQLDPVLLERLSSSGEEDRLLISIDDVPQKLIDTLIYVEDRDFYSHHGISVKGILRAIFVNIRAGRKVQGGSTISQQLVKNYFLSSNKTLDRKVRELFMSIIVDARYEKSQILEMYLNEIYLGHSNKDIYGFGLASYFYFGIPVSELDWHQVALLVGMVKGPSQYDPRRHPEAALKRRNLVLSLMKQAGKLTDKQYEYYVAKPLGIVDKDKNFSIIKVPGYISILKDELKKKLGDDYLDSNGLVIFTSLDPQVQLAANTAVKEELGRLNAKRTKKLESAVVVSNWRTGDILAVVGSSDPQFQGMNRVTKARRQVGSLVKPAAYLTAFSNGWHLGSMVHDAPVTVKMRNGQNWSPKNFSGTYSGWIPLYQGFAKSLNVPMVRVGMNVGVQKVVDTIHRLGIEQEIDAVPSTLLGSFALTPIEVNQMYATIATEGAYRQLSAIRVVRRGSDIIYDRESQADKVQVLDPRDAYLTIYGMTNVTSFGTARSLKKYNAVIAGKTGTSNDGIDSWFSGFDNDELVTVWVGNDDNTKTNLTGATGALPVYDRFLSIRGVHSLVTAIPEGIADAYFSLEGADSYIMDPETCTDVSRFVLLPVREDMINEEDVRYCNTETESDDRMGDFIRSLF</sequence>
<evidence type="ECO:0000256" key="19">
    <source>
        <dbReference type="ARBA" id="ARBA00032454"/>
    </source>
</evidence>
<dbReference type="InterPro" id="IPR028166">
    <property type="entry name" value="UB2H"/>
</dbReference>
<keyword evidence="16" id="KW-0046">Antibiotic resistance</keyword>
<feature type="domain" description="Penicillin-binding protein transpeptidase" evidence="26">
    <location>
        <begin position="421"/>
        <end position="657"/>
    </location>
</feature>
<evidence type="ECO:0000259" key="27">
    <source>
        <dbReference type="Pfam" id="PF00912"/>
    </source>
</evidence>
<dbReference type="InterPro" id="IPR001460">
    <property type="entry name" value="PCN-bd_Tpept"/>
</dbReference>
<dbReference type="GO" id="GO:0008955">
    <property type="term" value="F:peptidoglycan glycosyltransferase activity"/>
    <property type="evidence" value="ECO:0007669"/>
    <property type="project" value="UniProtKB-UniRule"/>
</dbReference>
<evidence type="ECO:0000313" key="29">
    <source>
        <dbReference type="EMBL" id="SFO97670.1"/>
    </source>
</evidence>
<evidence type="ECO:0000256" key="5">
    <source>
        <dbReference type="ARBA" id="ARBA00007739"/>
    </source>
</evidence>
<dbReference type="EMBL" id="FOXF01000001">
    <property type="protein sequence ID" value="SFO97670.1"/>
    <property type="molecule type" value="Genomic_DNA"/>
</dbReference>
<evidence type="ECO:0000256" key="16">
    <source>
        <dbReference type="ARBA" id="ARBA00023251"/>
    </source>
</evidence>
<comment type="similarity">
    <text evidence="4 23">In the C-terminal section; belongs to the transpeptidase family.</text>
</comment>
<keyword evidence="11 23" id="KW-0808">Transferase</keyword>
<dbReference type="InterPro" id="IPR012338">
    <property type="entry name" value="Beta-lactam/transpept-like"/>
</dbReference>
<dbReference type="Gene3D" id="1.10.3810.10">
    <property type="entry name" value="Biosynthetic peptidoglycan transglycosylase-like"/>
    <property type="match status" value="1"/>
</dbReference>
<evidence type="ECO:0000256" key="12">
    <source>
        <dbReference type="ARBA" id="ARBA00022801"/>
    </source>
</evidence>
<feature type="active site" description="Proton donor; for transglycosylase activity" evidence="24">
    <location>
        <position position="181"/>
    </location>
</feature>
<dbReference type="InterPro" id="IPR023346">
    <property type="entry name" value="Lysozyme-like_dom_sf"/>
</dbReference>
<dbReference type="Pfam" id="PF14814">
    <property type="entry name" value="UB2H"/>
    <property type="match status" value="1"/>
</dbReference>
<evidence type="ECO:0000256" key="3">
    <source>
        <dbReference type="ARBA" id="ARBA00004752"/>
    </source>
</evidence>
<keyword evidence="8" id="KW-0121">Carboxypeptidase</keyword>
<dbReference type="InterPro" id="IPR011813">
    <property type="entry name" value="PBP_1b"/>
</dbReference>
<evidence type="ECO:0000256" key="6">
    <source>
        <dbReference type="ARBA" id="ARBA00018637"/>
    </source>
</evidence>
<evidence type="ECO:0000256" key="7">
    <source>
        <dbReference type="ARBA" id="ARBA00022475"/>
    </source>
</evidence>
<dbReference type="Gene3D" id="3.40.710.10">
    <property type="entry name" value="DD-peptidase/beta-lactamase superfamily"/>
    <property type="match status" value="1"/>
</dbReference>
<keyword evidence="25" id="KW-1133">Transmembrane helix</keyword>
<evidence type="ECO:0000256" key="4">
    <source>
        <dbReference type="ARBA" id="ARBA00007090"/>
    </source>
</evidence>
<dbReference type="GO" id="GO:0008658">
    <property type="term" value="F:penicillin binding"/>
    <property type="evidence" value="ECO:0007669"/>
    <property type="project" value="UniProtKB-UniRule"/>
</dbReference>
<dbReference type="PANTHER" id="PTHR32282">
    <property type="entry name" value="BINDING PROTEIN TRANSPEPTIDASE, PUTATIVE-RELATED"/>
    <property type="match status" value="1"/>
</dbReference>
<dbReference type="GO" id="GO:0030288">
    <property type="term" value="C:outer membrane-bounded periplasmic space"/>
    <property type="evidence" value="ECO:0007669"/>
    <property type="project" value="TreeGrafter"/>
</dbReference>
<protein>
    <recommendedName>
        <fullName evidence="6 22">Penicillin-binding protein 1B</fullName>
        <shortName evidence="23">PBP-1b</shortName>
        <shortName evidence="23">PBP1b</shortName>
    </recommendedName>
    <alternativeName>
        <fullName evidence="19 23">Murein polymerase</fullName>
    </alternativeName>
</protein>
<dbReference type="GO" id="GO:0071555">
    <property type="term" value="P:cell wall organization"/>
    <property type="evidence" value="ECO:0007669"/>
    <property type="project" value="UniProtKB-UniRule"/>
</dbReference>
<dbReference type="Pfam" id="PF00912">
    <property type="entry name" value="Transgly"/>
    <property type="match status" value="1"/>
</dbReference>
<dbReference type="GO" id="GO:0006508">
    <property type="term" value="P:proteolysis"/>
    <property type="evidence" value="ECO:0007669"/>
    <property type="project" value="UniProtKB-KW"/>
</dbReference>
<dbReference type="InterPro" id="IPR001264">
    <property type="entry name" value="Glyco_trans_51"/>
</dbReference>
<dbReference type="GO" id="GO:0009252">
    <property type="term" value="P:peptidoglycan biosynthetic process"/>
    <property type="evidence" value="ECO:0007669"/>
    <property type="project" value="UniProtKB-UniRule"/>
</dbReference>
<keyword evidence="12" id="KW-0378">Hydrolase</keyword>
<reference evidence="29 30" key="1">
    <citation type="submission" date="2016-10" db="EMBL/GenBank/DDBJ databases">
        <authorList>
            <person name="Varghese N."/>
            <person name="Submissions S."/>
        </authorList>
    </citation>
    <scope>NUCLEOTIDE SEQUENCE [LARGE SCALE GENOMIC DNA]</scope>
    <source>
        <strain evidence="29 30">DSM 1361</strain>
    </source>
</reference>
<comment type="catalytic activity">
    <reaction evidence="21">
        <text>[GlcNAc-(1-&gt;4)-Mur2Ac(oyl-L-Ala-gamma-D-Glu-L-Lys-D-Ala-D-Ala)](n)-di-trans,octa-cis-undecaprenyl diphosphate + beta-D-GlcNAc-(1-&gt;4)-Mur2Ac(oyl-L-Ala-gamma-D-Glu-L-Lys-D-Ala-D-Ala)-di-trans,octa-cis-undecaprenyl diphosphate = [GlcNAc-(1-&gt;4)-Mur2Ac(oyl-L-Ala-gamma-D-Glu-L-Lys-D-Ala-D-Ala)](n+1)-di-trans,octa-cis-undecaprenyl diphosphate + di-trans,octa-cis-undecaprenyl diphosphate + H(+)</text>
        <dbReference type="Rhea" id="RHEA:23708"/>
        <dbReference type="Rhea" id="RHEA-COMP:9602"/>
        <dbReference type="Rhea" id="RHEA-COMP:9603"/>
        <dbReference type="ChEBI" id="CHEBI:15378"/>
        <dbReference type="ChEBI" id="CHEBI:58405"/>
        <dbReference type="ChEBI" id="CHEBI:60033"/>
        <dbReference type="ChEBI" id="CHEBI:78435"/>
        <dbReference type="EC" id="2.4.99.28"/>
    </reaction>
</comment>